<dbReference type="InterPro" id="IPR009081">
    <property type="entry name" value="PP-bd_ACP"/>
</dbReference>
<evidence type="ECO:0000313" key="4">
    <source>
        <dbReference type="EMBL" id="GAA3755623.1"/>
    </source>
</evidence>
<dbReference type="SUPFAM" id="SSF47336">
    <property type="entry name" value="ACP-like"/>
    <property type="match status" value="1"/>
</dbReference>
<dbReference type="Gene3D" id="1.10.1200.10">
    <property type="entry name" value="ACP-like"/>
    <property type="match status" value="1"/>
</dbReference>
<evidence type="ECO:0000313" key="5">
    <source>
        <dbReference type="Proteomes" id="UP001500908"/>
    </source>
</evidence>
<dbReference type="SMART" id="SM00823">
    <property type="entry name" value="PKS_PP"/>
    <property type="match status" value="1"/>
</dbReference>
<evidence type="ECO:0000259" key="3">
    <source>
        <dbReference type="PROSITE" id="PS50075"/>
    </source>
</evidence>
<protein>
    <submittedName>
        <fullName evidence="4">Acyl carrier protein</fullName>
    </submittedName>
</protein>
<feature type="domain" description="Carrier" evidence="3">
    <location>
        <begin position="4"/>
        <end position="79"/>
    </location>
</feature>
<keyword evidence="5" id="KW-1185">Reference proteome</keyword>
<keyword evidence="2" id="KW-0597">Phosphoprotein</keyword>
<reference evidence="5" key="1">
    <citation type="journal article" date="2019" name="Int. J. Syst. Evol. Microbiol.">
        <title>The Global Catalogue of Microorganisms (GCM) 10K type strain sequencing project: providing services to taxonomists for standard genome sequencing and annotation.</title>
        <authorList>
            <consortium name="The Broad Institute Genomics Platform"/>
            <consortium name="The Broad Institute Genome Sequencing Center for Infectious Disease"/>
            <person name="Wu L."/>
            <person name="Ma J."/>
        </authorList>
    </citation>
    <scope>NUCLEOTIDE SEQUENCE [LARGE SCALE GENOMIC DNA]</scope>
    <source>
        <strain evidence="5">JCM 17137</strain>
    </source>
</reference>
<evidence type="ECO:0000256" key="2">
    <source>
        <dbReference type="ARBA" id="ARBA00022553"/>
    </source>
</evidence>
<name>A0ABP7G3X6_9ACTN</name>
<dbReference type="Proteomes" id="UP001500908">
    <property type="component" value="Unassembled WGS sequence"/>
</dbReference>
<accession>A0ABP7G3X6</accession>
<dbReference type="EMBL" id="BAABDD010000021">
    <property type="protein sequence ID" value="GAA3755623.1"/>
    <property type="molecule type" value="Genomic_DNA"/>
</dbReference>
<comment type="caution">
    <text evidence="4">The sequence shown here is derived from an EMBL/GenBank/DDBJ whole genome shotgun (WGS) entry which is preliminary data.</text>
</comment>
<dbReference type="InterPro" id="IPR020806">
    <property type="entry name" value="PKS_PP-bd"/>
</dbReference>
<proteinExistence type="predicted"/>
<sequence length="79" mass="8843">MTDDEIFETVRRHIGDVLPLVETDAIRIDQSMRELGANSIDRMDVVIGVQDELGIAIPSDHLAGVHDIRSLVDVLREHL</sequence>
<evidence type="ECO:0000256" key="1">
    <source>
        <dbReference type="ARBA" id="ARBA00022450"/>
    </source>
</evidence>
<organism evidence="4 5">
    <name type="scientific">Salinactinospora qingdaonensis</name>
    <dbReference type="NCBI Taxonomy" id="702744"/>
    <lineage>
        <taxon>Bacteria</taxon>
        <taxon>Bacillati</taxon>
        <taxon>Actinomycetota</taxon>
        <taxon>Actinomycetes</taxon>
        <taxon>Streptosporangiales</taxon>
        <taxon>Nocardiopsidaceae</taxon>
        <taxon>Salinactinospora</taxon>
    </lineage>
</organism>
<dbReference type="Pfam" id="PF00550">
    <property type="entry name" value="PP-binding"/>
    <property type="match status" value="1"/>
</dbReference>
<dbReference type="InterPro" id="IPR036736">
    <property type="entry name" value="ACP-like_sf"/>
</dbReference>
<keyword evidence="1" id="KW-0596">Phosphopantetheine</keyword>
<dbReference type="PROSITE" id="PS50075">
    <property type="entry name" value="CARRIER"/>
    <property type="match status" value="1"/>
</dbReference>
<gene>
    <name evidence="4" type="ORF">GCM10022402_37760</name>
</gene>
<dbReference type="RefSeq" id="WP_344974015.1">
    <property type="nucleotide sequence ID" value="NZ_BAABDD010000021.1"/>
</dbReference>